<evidence type="ECO:0000313" key="2">
    <source>
        <dbReference type="EMBL" id="KOS44578.1"/>
    </source>
</evidence>
<keyword evidence="3" id="KW-1185">Reference proteome</keyword>
<comment type="caution">
    <text evidence="2">The sequence shown here is derived from an EMBL/GenBank/DDBJ whole genome shotgun (WGS) entry which is preliminary data.</text>
</comment>
<dbReference type="EMBL" id="LHQQ01000058">
    <property type="protein sequence ID" value="KOS44578.1"/>
    <property type="molecule type" value="Genomic_DNA"/>
</dbReference>
<dbReference type="InterPro" id="IPR011051">
    <property type="entry name" value="RmlC_Cupin_sf"/>
</dbReference>
<proteinExistence type="predicted"/>
<sequence length="129" mass="14210">MAGEYDPTRPREDSKVKYSYKLPDVPGKTVVGIYTILPANGATPPHTHKNASITSFVISGTYRGALNNGEPFIIHAGEAWFEVPQDHVTLSENPSRTEPAIFLSTVVIDSDLYDEQGDDALYKIDPPYN</sequence>
<dbReference type="AlphaFoldDB" id="A0A0M8P3V6"/>
<name>A0A0M8P3V6_9EURO</name>
<dbReference type="SUPFAM" id="SSF51182">
    <property type="entry name" value="RmlC-like cupins"/>
    <property type="match status" value="1"/>
</dbReference>
<dbReference type="OrthoDB" id="4267232at2759"/>
<protein>
    <recommendedName>
        <fullName evidence="1">Cupin type-2 domain-containing protein</fullName>
    </recommendedName>
</protein>
<evidence type="ECO:0000259" key="1">
    <source>
        <dbReference type="Pfam" id="PF07883"/>
    </source>
</evidence>
<dbReference type="Pfam" id="PF07883">
    <property type="entry name" value="Cupin_2"/>
    <property type="match status" value="1"/>
</dbReference>
<organism evidence="2 3">
    <name type="scientific">Penicillium nordicum</name>
    <dbReference type="NCBI Taxonomy" id="229535"/>
    <lineage>
        <taxon>Eukaryota</taxon>
        <taxon>Fungi</taxon>
        <taxon>Dikarya</taxon>
        <taxon>Ascomycota</taxon>
        <taxon>Pezizomycotina</taxon>
        <taxon>Eurotiomycetes</taxon>
        <taxon>Eurotiomycetidae</taxon>
        <taxon>Eurotiales</taxon>
        <taxon>Aspergillaceae</taxon>
        <taxon>Penicillium</taxon>
    </lineage>
</organism>
<dbReference type="CDD" id="cd02234">
    <property type="entry name" value="cupin_BLR7677-like"/>
    <property type="match status" value="1"/>
</dbReference>
<dbReference type="PANTHER" id="PTHR38599">
    <property type="entry name" value="CUPIN DOMAIN PROTEIN (AFU_ORTHOLOGUE AFUA_3G13620)"/>
    <property type="match status" value="1"/>
</dbReference>
<evidence type="ECO:0000313" key="3">
    <source>
        <dbReference type="Proteomes" id="UP000037696"/>
    </source>
</evidence>
<dbReference type="PANTHER" id="PTHR38599:SF1">
    <property type="entry name" value="CUPIN DOMAIN PROTEIN (AFU_ORTHOLOGUE AFUA_3G13620)"/>
    <property type="match status" value="1"/>
</dbReference>
<dbReference type="Proteomes" id="UP000037696">
    <property type="component" value="Unassembled WGS sequence"/>
</dbReference>
<reference evidence="2 3" key="1">
    <citation type="submission" date="2015-08" db="EMBL/GenBank/DDBJ databases">
        <title>Genome sequencing of Penicillium nordicum.</title>
        <authorList>
            <person name="Nguyen H.D."/>
            <person name="Seifert K.A."/>
        </authorList>
    </citation>
    <scope>NUCLEOTIDE SEQUENCE [LARGE SCALE GENOMIC DNA]</scope>
    <source>
        <strain evidence="2 3">DAOMC 185683</strain>
    </source>
</reference>
<accession>A0A0M8P3V6</accession>
<dbReference type="Gene3D" id="2.60.120.10">
    <property type="entry name" value="Jelly Rolls"/>
    <property type="match status" value="1"/>
</dbReference>
<dbReference type="STRING" id="229535.A0A0M8P3V6"/>
<dbReference type="InterPro" id="IPR014710">
    <property type="entry name" value="RmlC-like_jellyroll"/>
</dbReference>
<dbReference type="InterPro" id="IPR013096">
    <property type="entry name" value="Cupin_2"/>
</dbReference>
<feature type="domain" description="Cupin type-2" evidence="1">
    <location>
        <begin position="36"/>
        <end position="104"/>
    </location>
</feature>
<gene>
    <name evidence="2" type="ORF">ACN38_g4519</name>
</gene>